<reference evidence="2" key="1">
    <citation type="journal article" date="2022" name="Environ. Microbiol.">
        <title>Geoalkalibacter halelectricus SAP #1 sp. nov. possessing extracellular electron transfer and mineral#reducing capabilities from a haloalkaline environment.</title>
        <authorList>
            <person name="Yadav S."/>
            <person name="Singh R."/>
            <person name="Sundharam S.S."/>
            <person name="Chaudhary S."/>
            <person name="Krishnamurthi S."/>
            <person name="Patil S.A."/>
        </authorList>
    </citation>
    <scope>NUCLEOTIDE SEQUENCE</scope>
    <source>
        <strain evidence="2">SAP-1</strain>
    </source>
</reference>
<dbReference type="Pfam" id="PF00753">
    <property type="entry name" value="Lactamase_B"/>
    <property type="match status" value="1"/>
</dbReference>
<dbReference type="CDD" id="cd07713">
    <property type="entry name" value="DHPS-like_MBL-fold"/>
    <property type="match status" value="1"/>
</dbReference>
<protein>
    <submittedName>
        <fullName evidence="2">MBL fold metallo-hydrolase</fullName>
    </submittedName>
</protein>
<gene>
    <name evidence="2" type="ORF">L9S41_03620</name>
</gene>
<dbReference type="SMART" id="SM00849">
    <property type="entry name" value="Lactamase_B"/>
    <property type="match status" value="1"/>
</dbReference>
<dbReference type="Gene3D" id="3.60.15.10">
    <property type="entry name" value="Ribonuclease Z/Hydroxyacylglutathione hydrolase-like"/>
    <property type="match status" value="1"/>
</dbReference>
<dbReference type="Proteomes" id="UP001060414">
    <property type="component" value="Chromosome"/>
</dbReference>
<accession>A0ABY5ZS31</accession>
<dbReference type="PANTHER" id="PTHR13754">
    <property type="entry name" value="METALLO-BETA-LACTAMASE SUPERFAMILY PROTEIN"/>
    <property type="match status" value="1"/>
</dbReference>
<name>A0ABY5ZS31_9BACT</name>
<evidence type="ECO:0000313" key="2">
    <source>
        <dbReference type="EMBL" id="UWZ80494.1"/>
    </source>
</evidence>
<feature type="domain" description="Metallo-beta-lactamase" evidence="1">
    <location>
        <begin position="25"/>
        <end position="250"/>
    </location>
</feature>
<dbReference type="InterPro" id="IPR036866">
    <property type="entry name" value="RibonucZ/Hydroxyglut_hydro"/>
</dbReference>
<keyword evidence="3" id="KW-1185">Reference proteome</keyword>
<organism evidence="2 3">
    <name type="scientific">Geoalkalibacter halelectricus</name>
    <dbReference type="NCBI Taxonomy" id="2847045"/>
    <lineage>
        <taxon>Bacteria</taxon>
        <taxon>Pseudomonadati</taxon>
        <taxon>Thermodesulfobacteriota</taxon>
        <taxon>Desulfuromonadia</taxon>
        <taxon>Desulfuromonadales</taxon>
        <taxon>Geoalkalibacteraceae</taxon>
        <taxon>Geoalkalibacter</taxon>
    </lineage>
</organism>
<dbReference type="EMBL" id="CP092109">
    <property type="protein sequence ID" value="UWZ80494.1"/>
    <property type="molecule type" value="Genomic_DNA"/>
</dbReference>
<dbReference type="InterPro" id="IPR052926">
    <property type="entry name" value="Metallo-beta-lactamase_dom"/>
</dbReference>
<dbReference type="RefSeq" id="WP_260748850.1">
    <property type="nucleotide sequence ID" value="NZ_CP092109.1"/>
</dbReference>
<dbReference type="SUPFAM" id="SSF56281">
    <property type="entry name" value="Metallo-hydrolase/oxidoreductase"/>
    <property type="match status" value="1"/>
</dbReference>
<evidence type="ECO:0000313" key="3">
    <source>
        <dbReference type="Proteomes" id="UP001060414"/>
    </source>
</evidence>
<dbReference type="InterPro" id="IPR001279">
    <property type="entry name" value="Metallo-B-lactamas"/>
</dbReference>
<evidence type="ECO:0000259" key="1">
    <source>
        <dbReference type="SMART" id="SM00849"/>
    </source>
</evidence>
<proteinExistence type="predicted"/>
<dbReference type="PANTHER" id="PTHR13754:SF13">
    <property type="entry name" value="METALLO-BETA-LACTAMASE SUPERFAMILY PROTEIN (AFU_ORTHOLOGUE AFUA_3G07630)"/>
    <property type="match status" value="1"/>
</dbReference>
<sequence>MTQPLRLTILCENTVGRPIAAVGEHGFACLIESGRDMYLFDTGQGLGLVRNARALKKDLTRVSKVILSHGHYDHTGGLPDLLTLTGPIEVIAHPGIFAERYWSGLGPRRYIGIPHRRPYLQSLGCRFRFETDFSALAPGIWITGEVPRRHPLEKGDANMVSVDAQGRETTDALMDDLSLVIDSPRGLILVLGCAHAGLINILHHVREKTGRDRFHAVVGGTHLMAADDAQFEDTVRALEEFGVEKIAAGHCTGLARAAQLHARLKERFVFAAVGTQMEVNGPS</sequence>
<dbReference type="InterPro" id="IPR041712">
    <property type="entry name" value="DHPS-like_MBL-fold"/>
</dbReference>